<protein>
    <submittedName>
        <fullName evidence="2">Uncharacterized protein</fullName>
    </submittedName>
</protein>
<dbReference type="AlphaFoldDB" id="A0A8H6DXM2"/>
<dbReference type="EMBL" id="WNKQ01000004">
    <property type="protein sequence ID" value="KAF5851747.1"/>
    <property type="molecule type" value="Genomic_DNA"/>
</dbReference>
<evidence type="ECO:0000313" key="3">
    <source>
        <dbReference type="Proteomes" id="UP000624244"/>
    </source>
</evidence>
<evidence type="ECO:0000313" key="2">
    <source>
        <dbReference type="EMBL" id="KAF5851747.1"/>
    </source>
</evidence>
<evidence type="ECO:0000256" key="1">
    <source>
        <dbReference type="SAM" id="MobiDB-lite"/>
    </source>
</evidence>
<comment type="caution">
    <text evidence="2">The sequence shown here is derived from an EMBL/GenBank/DDBJ whole genome shotgun (WGS) entry which is preliminary data.</text>
</comment>
<feature type="compositionally biased region" description="Basic residues" evidence="1">
    <location>
        <begin position="120"/>
        <end position="129"/>
    </location>
</feature>
<dbReference type="Proteomes" id="UP000624244">
    <property type="component" value="Unassembled WGS sequence"/>
</dbReference>
<feature type="compositionally biased region" description="Polar residues" evidence="1">
    <location>
        <begin position="93"/>
        <end position="103"/>
    </location>
</feature>
<gene>
    <name evidence="2" type="ORF">GGP41_000492</name>
</gene>
<accession>A0A8H6DXM2</accession>
<proteinExistence type="predicted"/>
<sequence>MDPIATKNPSNFLPSQQQMALAIAIIRCKPAGVPLREHILHLRSQIKLGQDPRERANPGCYVDQVAYWKERCKRAEDECNRLRNVNIKLERSNQLLSNQPSKNSDLEADANIRPPSATRNLKRPKQTQKRAHDPVAAAQGIIDQDLDFLEVLGKDGSTLMESLFSVHSLCRNSDPDASTFCSHLISSASAMGKIIMFIAQNHGSLAQQGHKNSGGATSLDKDRSDFANALSVCARTFMSILVGLNKLTKSEADKRLANLVVCELADMFKVALRAIEISARLTAQSFLLQPPAQKKSKTKTSSNTVKESSPARAVAHLLIGFLGLLEKNDDVHQRVFDGFIFVLFERVGRRLYYSTFGQHRSSCIEMNILPIPEVKDVVEASKRDCDALAMRLEAKALILILERAMGLAPNHMNSQSLRAQQNPNRVTRTMSIKNIATTSRARLSPLAKDRLQRTLVACMYGHSTDDEFLDILTKPMPQMRLGSLQNVARVEDADVETWYKEEVWRLVGWDILARESGW</sequence>
<dbReference type="OMA" id="QSVPDWF"/>
<feature type="region of interest" description="Disordered" evidence="1">
    <location>
        <begin position="93"/>
        <end position="133"/>
    </location>
</feature>
<organism evidence="2 3">
    <name type="scientific">Cochliobolus sativus</name>
    <name type="common">Common root rot and spot blotch fungus</name>
    <name type="synonym">Bipolaris sorokiniana</name>
    <dbReference type="NCBI Taxonomy" id="45130"/>
    <lineage>
        <taxon>Eukaryota</taxon>
        <taxon>Fungi</taxon>
        <taxon>Dikarya</taxon>
        <taxon>Ascomycota</taxon>
        <taxon>Pezizomycotina</taxon>
        <taxon>Dothideomycetes</taxon>
        <taxon>Pleosporomycetidae</taxon>
        <taxon>Pleosporales</taxon>
        <taxon>Pleosporineae</taxon>
        <taxon>Pleosporaceae</taxon>
        <taxon>Bipolaris</taxon>
    </lineage>
</organism>
<name>A0A8H6DXM2_COCSA</name>
<reference evidence="2" key="1">
    <citation type="submission" date="2019-11" db="EMBL/GenBank/DDBJ databases">
        <title>Bipolaris sorokiniana Genome sequencing.</title>
        <authorList>
            <person name="Wang H."/>
        </authorList>
    </citation>
    <scope>NUCLEOTIDE SEQUENCE</scope>
</reference>